<name>A0A5D5AGT9_9EURY</name>
<reference evidence="1 2" key="1">
    <citation type="submission" date="2019-08" db="EMBL/GenBank/DDBJ databases">
        <title>Archaea genome.</title>
        <authorList>
            <person name="Kajale S."/>
            <person name="Shouche Y."/>
            <person name="Deshpande N."/>
            <person name="Sharma A."/>
        </authorList>
    </citation>
    <scope>NUCLEOTIDE SEQUENCE [LARGE SCALE GENOMIC DNA]</scope>
    <source>
        <strain evidence="1 2">ESP3B_9</strain>
    </source>
</reference>
<dbReference type="RefSeq" id="WP_149082370.1">
    <property type="nucleotide sequence ID" value="NZ_VTAW01000023.1"/>
</dbReference>
<keyword evidence="2" id="KW-1185">Reference proteome</keyword>
<accession>A0A5D5AGT9</accession>
<comment type="caution">
    <text evidence="1">The sequence shown here is derived from an EMBL/GenBank/DDBJ whole genome shotgun (WGS) entry which is preliminary data.</text>
</comment>
<sequence>MKHGTDTESPRLRCYECGCQYGYLGSNPHPGRCPSCDSRCVSPAGELVVINVEKWQNATGLSKIWVETIDERDRQFRFEIVAAGSEGKVVTVTVGDAVLDPAMDPSLQRLPPVISELVAHIGISDLEPGRTSPA</sequence>
<gene>
    <name evidence="1" type="ORF">FYC77_15295</name>
</gene>
<dbReference type="EMBL" id="VTAW01000023">
    <property type="protein sequence ID" value="TYT61058.1"/>
    <property type="molecule type" value="Genomic_DNA"/>
</dbReference>
<evidence type="ECO:0000313" key="1">
    <source>
        <dbReference type="EMBL" id="TYT61058.1"/>
    </source>
</evidence>
<proteinExistence type="predicted"/>
<protein>
    <submittedName>
        <fullName evidence="1">Uncharacterized protein</fullName>
    </submittedName>
</protein>
<organism evidence="1 2">
    <name type="scientific">Natrialba swarupiae</name>
    <dbReference type="NCBI Taxonomy" id="2448032"/>
    <lineage>
        <taxon>Archaea</taxon>
        <taxon>Methanobacteriati</taxon>
        <taxon>Methanobacteriota</taxon>
        <taxon>Stenosarchaea group</taxon>
        <taxon>Halobacteria</taxon>
        <taxon>Halobacteriales</taxon>
        <taxon>Natrialbaceae</taxon>
        <taxon>Natrialba</taxon>
    </lineage>
</organism>
<dbReference type="AlphaFoldDB" id="A0A5D5AGT9"/>
<dbReference type="Proteomes" id="UP000324104">
    <property type="component" value="Unassembled WGS sequence"/>
</dbReference>
<evidence type="ECO:0000313" key="2">
    <source>
        <dbReference type="Proteomes" id="UP000324104"/>
    </source>
</evidence>